<dbReference type="Proteomes" id="UP000291236">
    <property type="component" value="Chromosome"/>
</dbReference>
<dbReference type="InterPro" id="IPR015421">
    <property type="entry name" value="PyrdxlP-dep_Trfase_major"/>
</dbReference>
<feature type="domain" description="Serine hydroxymethyltransferase-like" evidence="1">
    <location>
        <begin position="95"/>
        <end position="223"/>
    </location>
</feature>
<dbReference type="InterPro" id="IPR015422">
    <property type="entry name" value="PyrdxlP-dep_Trfase_small"/>
</dbReference>
<evidence type="ECO:0000259" key="1">
    <source>
        <dbReference type="Pfam" id="PF00464"/>
    </source>
</evidence>
<dbReference type="InterPro" id="IPR039429">
    <property type="entry name" value="SHMT-like_dom"/>
</dbReference>
<dbReference type="Pfam" id="PF00464">
    <property type="entry name" value="SHMT"/>
    <property type="match status" value="1"/>
</dbReference>
<sequence length="228" mass="26645">MDIKKNLDCDDKYFIPSLSNEYKKINRFLSESKKLEEKFDKSIVLHANENKLSNFSKHFLHMNLGERYHLSNEKEDFCLTNKNGFIFKNFFEIREFELHAKQTAYKLLSANFIDFRLLSGVHATITTVLSLTEPGQLILSLNPLEGGHFATTSIIKRSERRSQYLKILDCKSEIDINWLKEQCSIEKPSLILIDDSCPIREFSYEKIKEVIPKTTILIYDASHSLFHK</sequence>
<dbReference type="KEGG" id="sbf:JCM31447_24270"/>
<proteinExistence type="predicted"/>
<dbReference type="RefSeq" id="WP_130610887.1">
    <property type="nucleotide sequence ID" value="NZ_AP019368.1"/>
</dbReference>
<organism evidence="2 3">
    <name type="scientific">Fluviispira sanaruensis</name>
    <dbReference type="NCBI Taxonomy" id="2493639"/>
    <lineage>
        <taxon>Bacteria</taxon>
        <taxon>Pseudomonadati</taxon>
        <taxon>Bdellovibrionota</taxon>
        <taxon>Oligoflexia</taxon>
        <taxon>Silvanigrellales</taxon>
        <taxon>Silvanigrellaceae</taxon>
        <taxon>Fluviispira</taxon>
    </lineage>
</organism>
<name>A0A4P2VP38_FLUSA</name>
<keyword evidence="3" id="KW-1185">Reference proteome</keyword>
<accession>A0A4P2VP38</accession>
<dbReference type="Gene3D" id="3.40.640.10">
    <property type="entry name" value="Type I PLP-dependent aspartate aminotransferase-like (Major domain)"/>
    <property type="match status" value="1"/>
</dbReference>
<dbReference type="OrthoDB" id="9019276at2"/>
<gene>
    <name evidence="2" type="ORF">JCM31447_24270</name>
</gene>
<protein>
    <recommendedName>
        <fullName evidence="1">Serine hydroxymethyltransferase-like domain-containing protein</fullName>
    </recommendedName>
</protein>
<dbReference type="AlphaFoldDB" id="A0A4P2VP38"/>
<reference evidence="2 3" key="1">
    <citation type="submission" date="2018-12" db="EMBL/GenBank/DDBJ databases">
        <title>Rubrispira sanarue gen. nov., sp., nov., a member of the order Silvanigrellales, isolated from a brackish lake in Hamamatsu Japan.</title>
        <authorList>
            <person name="Maejima Y."/>
            <person name="Iino T."/>
            <person name="Muraguchi Y."/>
            <person name="Fukuda K."/>
            <person name="Nojiri H."/>
            <person name="Ohkuma M."/>
            <person name="Moriuchi R."/>
            <person name="Dohra H."/>
            <person name="Kimbara K."/>
            <person name="Shintani M."/>
        </authorList>
    </citation>
    <scope>NUCLEOTIDE SEQUENCE [LARGE SCALE GENOMIC DNA]</scope>
    <source>
        <strain evidence="2 3">RF1110005</strain>
    </source>
</reference>
<dbReference type="Gene3D" id="3.90.1150.10">
    <property type="entry name" value="Aspartate Aminotransferase, domain 1"/>
    <property type="match status" value="1"/>
</dbReference>
<dbReference type="SUPFAM" id="SSF53383">
    <property type="entry name" value="PLP-dependent transferases"/>
    <property type="match status" value="1"/>
</dbReference>
<evidence type="ECO:0000313" key="2">
    <source>
        <dbReference type="EMBL" id="BBH53974.1"/>
    </source>
</evidence>
<dbReference type="EMBL" id="AP019368">
    <property type="protein sequence ID" value="BBH53974.1"/>
    <property type="molecule type" value="Genomic_DNA"/>
</dbReference>
<evidence type="ECO:0000313" key="3">
    <source>
        <dbReference type="Proteomes" id="UP000291236"/>
    </source>
</evidence>
<dbReference type="InterPro" id="IPR015424">
    <property type="entry name" value="PyrdxlP-dep_Trfase"/>
</dbReference>